<feature type="transmembrane region" description="Helical" evidence="6">
    <location>
        <begin position="130"/>
        <end position="148"/>
    </location>
</feature>
<name>A0ABU5VIV3_9PSED</name>
<evidence type="ECO:0000256" key="1">
    <source>
        <dbReference type="ARBA" id="ARBA00004141"/>
    </source>
</evidence>
<sequence>MSSPGEFPLTEAPRHARKGLLPIAMVLFSFTFFTGTMFAGGKLGMAFNFVDMLWIATIGNTLLAIYAATLAFIASRSGLNTVLMGRFCFGESGSRLSDFLLGFAELGWYAWGTATVAIVLVKLLGLAEGLTIPLMVLFGLGFSITAIIGFKGLDWLSRLSVPLMFVLLVISMVIATRHVGGFEGLMAVVPHEAMSFSAAVTMVFGTFASGATQATNWTRLSRSGRVAVTASVVAFLVGNGLMVVAGAWCAMVYQQADIVEVMMLQGLSFAAVVMLCLNLWTIQGPTIYNVAAATCHLVRSERRRTATLVAAGVGIVLAIGGMYEWLIPFLVLLGSIIPPVGGVIMADFWYRHRGKYPTLASVSLPRYNRAGLFAYAVGAVLAYSSPWVAPLVGIGASALCYIVLLEVVARVRPVAQAKP</sequence>
<dbReference type="InterPro" id="IPR030191">
    <property type="entry name" value="CodB"/>
</dbReference>
<evidence type="ECO:0000313" key="7">
    <source>
        <dbReference type="EMBL" id="MEA5673293.1"/>
    </source>
</evidence>
<feature type="transmembrane region" description="Helical" evidence="6">
    <location>
        <begin position="306"/>
        <end position="323"/>
    </location>
</feature>
<dbReference type="InterPro" id="IPR001248">
    <property type="entry name" value="Pur-cyt_permease"/>
</dbReference>
<dbReference type="RefSeq" id="WP_153772769.1">
    <property type="nucleotide sequence ID" value="NZ_JAYFUI010000186.1"/>
</dbReference>
<feature type="transmembrane region" description="Helical" evidence="6">
    <location>
        <begin position="96"/>
        <end position="124"/>
    </location>
</feature>
<feature type="transmembrane region" description="Helical" evidence="6">
    <location>
        <begin position="226"/>
        <end position="253"/>
    </location>
</feature>
<evidence type="ECO:0000256" key="3">
    <source>
        <dbReference type="ARBA" id="ARBA00022692"/>
    </source>
</evidence>
<evidence type="ECO:0000256" key="6">
    <source>
        <dbReference type="SAM" id="Phobius"/>
    </source>
</evidence>
<feature type="transmembrane region" description="Helical" evidence="6">
    <location>
        <begin position="329"/>
        <end position="350"/>
    </location>
</feature>
<comment type="caution">
    <text evidence="7">The sequence shown here is derived from an EMBL/GenBank/DDBJ whole genome shotgun (WGS) entry which is preliminary data.</text>
</comment>
<dbReference type="EMBL" id="JAYFUI010000186">
    <property type="protein sequence ID" value="MEA5673293.1"/>
    <property type="molecule type" value="Genomic_DNA"/>
</dbReference>
<dbReference type="CDD" id="cd11484">
    <property type="entry name" value="SLC-NCS1sbd_CobB-like"/>
    <property type="match status" value="1"/>
</dbReference>
<comment type="subcellular location">
    <subcellularLocation>
        <location evidence="1">Membrane</location>
        <topology evidence="1">Multi-pass membrane protein</topology>
    </subcellularLocation>
</comment>
<keyword evidence="8" id="KW-1185">Reference proteome</keyword>
<feature type="transmembrane region" description="Helical" evidence="6">
    <location>
        <begin position="370"/>
        <end position="388"/>
    </location>
</feature>
<dbReference type="Proteomes" id="UP001302573">
    <property type="component" value="Unassembled WGS sequence"/>
</dbReference>
<feature type="transmembrane region" description="Helical" evidence="6">
    <location>
        <begin position="20"/>
        <end position="40"/>
    </location>
</feature>
<dbReference type="PANTHER" id="PTHR30569">
    <property type="entry name" value="CYTOSINE TRANSPORTER CODB"/>
    <property type="match status" value="1"/>
</dbReference>
<dbReference type="NCBIfam" id="NF008241">
    <property type="entry name" value="PRK11017.1"/>
    <property type="match status" value="1"/>
</dbReference>
<accession>A0ABU5VIV3</accession>
<keyword evidence="3 6" id="KW-0812">Transmembrane</keyword>
<feature type="transmembrane region" description="Helical" evidence="6">
    <location>
        <begin position="194"/>
        <end position="214"/>
    </location>
</feature>
<dbReference type="Pfam" id="PF02133">
    <property type="entry name" value="Transp_cyt_pur"/>
    <property type="match status" value="1"/>
</dbReference>
<comment type="similarity">
    <text evidence="2">Belongs to the purine-cytosine permease (2.A.39) family.</text>
</comment>
<feature type="transmembrane region" description="Helical" evidence="6">
    <location>
        <begin position="259"/>
        <end position="280"/>
    </location>
</feature>
<evidence type="ECO:0000256" key="2">
    <source>
        <dbReference type="ARBA" id="ARBA00008974"/>
    </source>
</evidence>
<gene>
    <name evidence="7" type="primary">codB</name>
    <name evidence="7" type="ORF">VA602_18400</name>
</gene>
<protein>
    <submittedName>
        <fullName evidence="7">Cytosine permease</fullName>
    </submittedName>
</protein>
<feature type="transmembrane region" description="Helical" evidence="6">
    <location>
        <begin position="394"/>
        <end position="411"/>
    </location>
</feature>
<keyword evidence="4 6" id="KW-1133">Transmembrane helix</keyword>
<evidence type="ECO:0000313" key="8">
    <source>
        <dbReference type="Proteomes" id="UP001302573"/>
    </source>
</evidence>
<keyword evidence="5 6" id="KW-0472">Membrane</keyword>
<proteinExistence type="inferred from homology"/>
<feature type="transmembrane region" description="Helical" evidence="6">
    <location>
        <begin position="52"/>
        <end position="75"/>
    </location>
</feature>
<dbReference type="PANTHER" id="PTHR30569:SF0">
    <property type="entry name" value="CYTOSINE PERMEASE"/>
    <property type="match status" value="1"/>
</dbReference>
<feature type="transmembrane region" description="Helical" evidence="6">
    <location>
        <begin position="155"/>
        <end position="174"/>
    </location>
</feature>
<dbReference type="Gene3D" id="1.10.4160.10">
    <property type="entry name" value="Hydantoin permease"/>
    <property type="match status" value="1"/>
</dbReference>
<organism evidence="7 8">
    <name type="scientific">Pseudomonas machongensis</name>
    <dbReference type="NCBI Taxonomy" id="3110229"/>
    <lineage>
        <taxon>Bacteria</taxon>
        <taxon>Pseudomonadati</taxon>
        <taxon>Pseudomonadota</taxon>
        <taxon>Gammaproteobacteria</taxon>
        <taxon>Pseudomonadales</taxon>
        <taxon>Pseudomonadaceae</taxon>
        <taxon>Pseudomonas</taxon>
    </lineage>
</organism>
<evidence type="ECO:0000256" key="4">
    <source>
        <dbReference type="ARBA" id="ARBA00022989"/>
    </source>
</evidence>
<reference evidence="7 8" key="1">
    <citation type="submission" date="2023-12" db="EMBL/GenBank/DDBJ databases">
        <title>Pseudomonas machongensis sp. nov., isolated from wilted pepper plants (Capsicum annuum).</title>
        <authorList>
            <person name="Qiu M."/>
            <person name="Li Y."/>
            <person name="Liu Q."/>
            <person name="Zhang X."/>
            <person name="Huang Y."/>
            <person name="Guo R."/>
            <person name="Hu M."/>
            <person name="Zhou J."/>
            <person name="Zhou X."/>
        </authorList>
    </citation>
    <scope>NUCLEOTIDE SEQUENCE [LARGE SCALE GENOMIC DNA]</scope>
    <source>
        <strain evidence="7 8">MH2</strain>
    </source>
</reference>
<evidence type="ECO:0000256" key="5">
    <source>
        <dbReference type="ARBA" id="ARBA00023136"/>
    </source>
</evidence>